<dbReference type="AlphaFoldDB" id="A0A1M7DQ84"/>
<dbReference type="Proteomes" id="UP000184069">
    <property type="component" value="Unassembled WGS sequence"/>
</dbReference>
<name>A0A1M7DQ84_9FLAO</name>
<accession>A0A1M7DQ84</accession>
<evidence type="ECO:0000313" key="3">
    <source>
        <dbReference type="Proteomes" id="UP000184069"/>
    </source>
</evidence>
<dbReference type="STRING" id="1423959.SAMN05444407_106226"/>
<keyword evidence="2" id="KW-0418">Kinase</keyword>
<protein>
    <submittedName>
        <fullName evidence="2">cAMP-binding domain of CRP or a regulatory subunit of cAMP-dependent protein kinases</fullName>
    </submittedName>
</protein>
<gene>
    <name evidence="2" type="ORF">SAMN05444407_106226</name>
</gene>
<dbReference type="RefSeq" id="WP_083188812.1">
    <property type="nucleotide sequence ID" value="NZ_FRBM01000006.1"/>
</dbReference>
<evidence type="ECO:0000313" key="2">
    <source>
        <dbReference type="EMBL" id="SHL81635.1"/>
    </source>
</evidence>
<dbReference type="EMBL" id="FRBM01000006">
    <property type="protein sequence ID" value="SHL81635.1"/>
    <property type="molecule type" value="Genomic_DNA"/>
</dbReference>
<proteinExistence type="predicted"/>
<dbReference type="InterPro" id="IPR018490">
    <property type="entry name" value="cNMP-bd_dom_sf"/>
</dbReference>
<dbReference type="InterPro" id="IPR014710">
    <property type="entry name" value="RmlC-like_jellyroll"/>
</dbReference>
<dbReference type="InterPro" id="IPR000595">
    <property type="entry name" value="cNMP-bd_dom"/>
</dbReference>
<dbReference type="GO" id="GO:0016301">
    <property type="term" value="F:kinase activity"/>
    <property type="evidence" value="ECO:0007669"/>
    <property type="project" value="UniProtKB-KW"/>
</dbReference>
<sequence>MTSAIKEKLAETLQITMERAEEFLEICYIVTYDKSQMIEPKNGVFDRLGLIVNGAVRIYYINEKGEDISYLLQVNNDVIGDYASYITGKKSVAVIRTLLKTEVLYFDKKDVEILIQKDAFWIGLAKRISDLAFLDAKQRLDELFFYTPEERYLNLLKKSPEILNKIPQKYISSYLGITPQSLSRIRKRIYTFQKLT</sequence>
<dbReference type="Gene3D" id="2.60.120.10">
    <property type="entry name" value="Jelly Rolls"/>
    <property type="match status" value="1"/>
</dbReference>
<organism evidence="2 3">
    <name type="scientific">Chryseobacterium contaminans</name>
    <dbReference type="NCBI Taxonomy" id="1423959"/>
    <lineage>
        <taxon>Bacteria</taxon>
        <taxon>Pseudomonadati</taxon>
        <taxon>Bacteroidota</taxon>
        <taxon>Flavobacteriia</taxon>
        <taxon>Flavobacteriales</taxon>
        <taxon>Weeksellaceae</taxon>
        <taxon>Chryseobacterium group</taxon>
        <taxon>Chryseobacterium</taxon>
    </lineage>
</organism>
<feature type="domain" description="Cyclic nucleotide-binding" evidence="1">
    <location>
        <begin position="31"/>
        <end position="118"/>
    </location>
</feature>
<dbReference type="SUPFAM" id="SSF51206">
    <property type="entry name" value="cAMP-binding domain-like"/>
    <property type="match status" value="1"/>
</dbReference>
<dbReference type="Pfam" id="PF00027">
    <property type="entry name" value="cNMP_binding"/>
    <property type="match status" value="1"/>
</dbReference>
<reference evidence="2 3" key="1">
    <citation type="submission" date="2016-11" db="EMBL/GenBank/DDBJ databases">
        <authorList>
            <person name="Jaros S."/>
            <person name="Januszkiewicz K."/>
            <person name="Wedrychowicz H."/>
        </authorList>
    </citation>
    <scope>NUCLEOTIDE SEQUENCE [LARGE SCALE GENOMIC DNA]</scope>
    <source>
        <strain evidence="2 3">DSM 27621</strain>
    </source>
</reference>
<evidence type="ECO:0000259" key="1">
    <source>
        <dbReference type="Pfam" id="PF00027"/>
    </source>
</evidence>
<keyword evidence="2" id="KW-0808">Transferase</keyword>